<dbReference type="PANTHER" id="PTHR43534:SF1">
    <property type="entry name" value="4FE-4S CLUSTER CONTAINING PARA FAMILY ATPASE PROTEIN"/>
    <property type="match status" value="1"/>
</dbReference>
<dbReference type="EMBL" id="BARS01019992">
    <property type="protein sequence ID" value="GAF96978.1"/>
    <property type="molecule type" value="Genomic_DNA"/>
</dbReference>
<evidence type="ECO:0008006" key="2">
    <source>
        <dbReference type="Google" id="ProtNLM"/>
    </source>
</evidence>
<proteinExistence type="predicted"/>
<dbReference type="PANTHER" id="PTHR43534">
    <property type="entry name" value="MIND SUPERFAMILY P-LOOP ATPASE CONTAINING AN INSERTED FERREDOXIN DOMAIN"/>
    <property type="match status" value="1"/>
</dbReference>
<name>X0TTU1_9ZZZZ</name>
<organism evidence="1">
    <name type="scientific">marine sediment metagenome</name>
    <dbReference type="NCBI Taxonomy" id="412755"/>
    <lineage>
        <taxon>unclassified sequences</taxon>
        <taxon>metagenomes</taxon>
        <taxon>ecological metagenomes</taxon>
    </lineage>
</organism>
<comment type="caution">
    <text evidence="1">The sequence shown here is derived from an EMBL/GenBank/DDBJ whole genome shotgun (WGS) entry which is preliminary data.</text>
</comment>
<reference evidence="1" key="1">
    <citation type="journal article" date="2014" name="Front. Microbiol.">
        <title>High frequency of phylogenetically diverse reductive dehalogenase-homologous genes in deep subseafloor sedimentary metagenomes.</title>
        <authorList>
            <person name="Kawai M."/>
            <person name="Futagami T."/>
            <person name="Toyoda A."/>
            <person name="Takaki Y."/>
            <person name="Nishi S."/>
            <person name="Hori S."/>
            <person name="Arai W."/>
            <person name="Tsubouchi T."/>
            <person name="Morono Y."/>
            <person name="Uchiyama I."/>
            <person name="Ito T."/>
            <person name="Fujiyama A."/>
            <person name="Inagaki F."/>
            <person name="Takami H."/>
        </authorList>
    </citation>
    <scope>NUCLEOTIDE SEQUENCE</scope>
    <source>
        <strain evidence="1">Expedition CK06-06</strain>
    </source>
</reference>
<gene>
    <name evidence="1" type="ORF">S01H1_32306</name>
</gene>
<sequence length="202" mass="21680">AIRMEEQTAGRWFRSDTRLGPLFHAHLFAAQENSGKLVTVVKQRARLLALDEGRELLIVDGPPGIGCPVIAATTGADLALLVVEPTISGVHDLGRILATTDHFGVPALVCVNKADINPSRADEISAFCAGHAIALVGQVPLDTVVTEAMVQGRPLTEYDDGPVSRELGRVWERVRERLGWLHAVLLLRVGGPHSVQSLPLLG</sequence>
<dbReference type="SUPFAM" id="SSF52540">
    <property type="entry name" value="P-loop containing nucleoside triphosphate hydrolases"/>
    <property type="match status" value="1"/>
</dbReference>
<dbReference type="Gene3D" id="3.40.50.300">
    <property type="entry name" value="P-loop containing nucleotide triphosphate hydrolases"/>
    <property type="match status" value="1"/>
</dbReference>
<protein>
    <recommendedName>
        <fullName evidence="2">CobQ/CobB/MinD/ParA nucleotide binding domain-containing protein</fullName>
    </recommendedName>
</protein>
<dbReference type="InterPro" id="IPR027417">
    <property type="entry name" value="P-loop_NTPase"/>
</dbReference>
<feature type="non-terminal residue" evidence="1">
    <location>
        <position position="1"/>
    </location>
</feature>
<evidence type="ECO:0000313" key="1">
    <source>
        <dbReference type="EMBL" id="GAF96978.1"/>
    </source>
</evidence>
<accession>X0TTU1</accession>
<dbReference type="AlphaFoldDB" id="X0TTU1"/>